<keyword evidence="3" id="KW-1185">Reference proteome</keyword>
<organism evidence="2 3">
    <name type="scientific">Novosphingobium chloroacetimidivorans</name>
    <dbReference type="NCBI Taxonomy" id="1428314"/>
    <lineage>
        <taxon>Bacteria</taxon>
        <taxon>Pseudomonadati</taxon>
        <taxon>Pseudomonadota</taxon>
        <taxon>Alphaproteobacteria</taxon>
        <taxon>Sphingomonadales</taxon>
        <taxon>Sphingomonadaceae</taxon>
        <taxon>Novosphingobium</taxon>
    </lineage>
</organism>
<feature type="compositionally biased region" description="Low complexity" evidence="1">
    <location>
        <begin position="212"/>
        <end position="222"/>
    </location>
</feature>
<evidence type="ECO:0000313" key="3">
    <source>
        <dbReference type="Proteomes" id="UP000555448"/>
    </source>
</evidence>
<reference evidence="2 3" key="1">
    <citation type="submission" date="2020-08" db="EMBL/GenBank/DDBJ databases">
        <title>Functional genomics of gut bacteria from endangered species of beetles.</title>
        <authorList>
            <person name="Carlos-Shanley C."/>
        </authorList>
    </citation>
    <scope>NUCLEOTIDE SEQUENCE [LARGE SCALE GENOMIC DNA]</scope>
    <source>
        <strain evidence="2 3">S00245</strain>
    </source>
</reference>
<protein>
    <recommendedName>
        <fullName evidence="4">Fe2OG dioxygenase domain-containing protein</fullName>
    </recommendedName>
</protein>
<comment type="caution">
    <text evidence="2">The sequence shown here is derived from an EMBL/GenBank/DDBJ whole genome shotgun (WGS) entry which is preliminary data.</text>
</comment>
<feature type="region of interest" description="Disordered" evidence="1">
    <location>
        <begin position="201"/>
        <end position="233"/>
    </location>
</feature>
<sequence length="233" mass="25941">MKYGEAPTVVDSICIPDCELMFTLYMPVRLAGQTAVTIPRYVDGYAPLVEAALDYEGANADGKFVYLTVKRLWVEPGCLGGRLGWHTDGFGTDDVSYIWADADPTEFCVQPFTLSDNHEISMRQMEEQARPENIVQYEPIDLIRLDARHVHRCPVNPKAGYRTFARVSISSDRYDMIGNAHNFDLDYNWIMHPRGAVRNDVSSRAQGMAARSGETGTGSTEGNSPVRQDAPDA</sequence>
<name>A0A7W7K759_9SPHN</name>
<proteinExistence type="predicted"/>
<evidence type="ECO:0008006" key="4">
    <source>
        <dbReference type="Google" id="ProtNLM"/>
    </source>
</evidence>
<evidence type="ECO:0000256" key="1">
    <source>
        <dbReference type="SAM" id="MobiDB-lite"/>
    </source>
</evidence>
<dbReference type="AlphaFoldDB" id="A0A7W7K759"/>
<dbReference type="Proteomes" id="UP000555448">
    <property type="component" value="Unassembled WGS sequence"/>
</dbReference>
<dbReference type="RefSeq" id="WP_184241998.1">
    <property type="nucleotide sequence ID" value="NZ_JACHLR010000001.1"/>
</dbReference>
<accession>A0A7W7K759</accession>
<gene>
    <name evidence="2" type="ORF">HNO88_000271</name>
</gene>
<dbReference type="EMBL" id="JACHLR010000001">
    <property type="protein sequence ID" value="MBB4856974.1"/>
    <property type="molecule type" value="Genomic_DNA"/>
</dbReference>
<evidence type="ECO:0000313" key="2">
    <source>
        <dbReference type="EMBL" id="MBB4856974.1"/>
    </source>
</evidence>